<dbReference type="GO" id="GO:0019005">
    <property type="term" value="C:SCF ubiquitin ligase complex"/>
    <property type="evidence" value="ECO:0007669"/>
    <property type="project" value="TreeGrafter"/>
</dbReference>
<dbReference type="PANTHER" id="PTHR12245:SF11">
    <property type="entry name" value="PROTEIN GUSTAVUS"/>
    <property type="match status" value="1"/>
</dbReference>
<name>C1BQZ8_CALRO</name>
<dbReference type="GO" id="GO:0043161">
    <property type="term" value="P:proteasome-mediated ubiquitin-dependent protein catabolic process"/>
    <property type="evidence" value="ECO:0007669"/>
    <property type="project" value="TreeGrafter"/>
</dbReference>
<gene>
    <name evidence="5" type="primary">SSB1</name>
</gene>
<dbReference type="Gene3D" id="2.60.120.920">
    <property type="match status" value="1"/>
</dbReference>
<protein>
    <submittedName>
        <fullName evidence="5">SPRY domain-containing SOCS box protein 1</fullName>
    </submittedName>
</protein>
<evidence type="ECO:0000256" key="1">
    <source>
        <dbReference type="ARBA" id="ARBA00004496"/>
    </source>
</evidence>
<evidence type="ECO:0000313" key="5">
    <source>
        <dbReference type="EMBL" id="ACO11451.1"/>
    </source>
</evidence>
<dbReference type="InterPro" id="IPR001496">
    <property type="entry name" value="SOCS_box"/>
</dbReference>
<evidence type="ECO:0000256" key="3">
    <source>
        <dbReference type="ARBA" id="ARBA00022490"/>
    </source>
</evidence>
<dbReference type="InterPro" id="IPR013320">
    <property type="entry name" value="ConA-like_dom_sf"/>
</dbReference>
<reference evidence="5" key="1">
    <citation type="submission" date="2009-03" db="EMBL/GenBank/DDBJ databases">
        <title>Caligus rogercresseyi ESTs and full-length cDNAs.</title>
        <authorList>
            <person name="Yasuike M."/>
            <person name="von Schalburg K."/>
            <person name="Cooper G."/>
            <person name="Leong J."/>
            <person name="Jones S.R.M."/>
            <person name="Koop B.F."/>
        </authorList>
    </citation>
    <scope>NUCLEOTIDE SEQUENCE</scope>
    <source>
        <tissue evidence="5">Whole tissue</tissue>
    </source>
</reference>
<accession>C1BQZ8</accession>
<dbReference type="AlphaFoldDB" id="C1BQZ8"/>
<sequence length="286" mass="32325">MTSSSRLVSVQMPPRLEMLLDMPPVGREIQIAHAWNQEDRSFNIFIKDEDELTFHRHPVAQSTDGIRSRFAYERGLHVFEINWPIRQRGTHAVVGVSTSAAPVHSVGYQSLVGNNEHSWGWDLGRSMLLHNAKNSPPNDMPSKSYPPTLSAGETFTVPETFLAVLDMDEGTLGFMLDEVYLGPAFTSLRGKKLHVMISAVWGHCEIRMKYIGGMEPQPLPLMALCRRRIRLKITKRGIQNGRISELNLPQAIKDYLNYKHQECVCPKAGEELKLNNNTQMDSQAMT</sequence>
<dbReference type="SUPFAM" id="SSF49899">
    <property type="entry name" value="Concanavalin A-like lectins/glucanases"/>
    <property type="match status" value="1"/>
</dbReference>
<evidence type="ECO:0000256" key="2">
    <source>
        <dbReference type="ARBA" id="ARBA00010910"/>
    </source>
</evidence>
<dbReference type="InterPro" id="IPR050672">
    <property type="entry name" value="FBXO45-Fsn/SPSB_families"/>
</dbReference>
<dbReference type="GO" id="GO:0005737">
    <property type="term" value="C:cytoplasm"/>
    <property type="evidence" value="ECO:0007669"/>
    <property type="project" value="UniProtKB-SubCell"/>
</dbReference>
<dbReference type="FunFam" id="1.10.750.20:FF:000001">
    <property type="entry name" value="Ankyrin repeat and SOCS box containing 1"/>
    <property type="match status" value="1"/>
</dbReference>
<dbReference type="SMART" id="SM00449">
    <property type="entry name" value="SPRY"/>
    <property type="match status" value="1"/>
</dbReference>
<comment type="subcellular location">
    <subcellularLocation>
        <location evidence="1">Cytoplasm</location>
    </subcellularLocation>
</comment>
<dbReference type="InterPro" id="IPR043136">
    <property type="entry name" value="B30.2/SPRY_sf"/>
</dbReference>
<dbReference type="PANTHER" id="PTHR12245">
    <property type="entry name" value="SPRY DOMAIN CONTAINING SOCS BOX PROTEIN"/>
    <property type="match status" value="1"/>
</dbReference>
<dbReference type="Pfam" id="PF07525">
    <property type="entry name" value="SOCS_box"/>
    <property type="match status" value="1"/>
</dbReference>
<dbReference type="PROSITE" id="PS50225">
    <property type="entry name" value="SOCS"/>
    <property type="match status" value="1"/>
</dbReference>
<dbReference type="SMART" id="SM00969">
    <property type="entry name" value="SOCS_box"/>
    <property type="match status" value="1"/>
</dbReference>
<dbReference type="FunFam" id="2.60.120.920:FF:000007">
    <property type="entry name" value="SPRY domain-containing SOCS box protein 1"/>
    <property type="match status" value="1"/>
</dbReference>
<organism evidence="5">
    <name type="scientific">Caligus rogercresseyi</name>
    <name type="common">Sea louse</name>
    <dbReference type="NCBI Taxonomy" id="217165"/>
    <lineage>
        <taxon>Eukaryota</taxon>
        <taxon>Metazoa</taxon>
        <taxon>Ecdysozoa</taxon>
        <taxon>Arthropoda</taxon>
        <taxon>Crustacea</taxon>
        <taxon>Multicrustacea</taxon>
        <taxon>Hexanauplia</taxon>
        <taxon>Copepoda</taxon>
        <taxon>Siphonostomatoida</taxon>
        <taxon>Caligidae</taxon>
        <taxon>Caligus</taxon>
    </lineage>
</organism>
<proteinExistence type="evidence at transcript level"/>
<comment type="similarity">
    <text evidence="2">Belongs to the SPSB family.</text>
</comment>
<feature type="domain" description="SOCS box" evidence="4">
    <location>
        <begin position="205"/>
        <end position="262"/>
    </location>
</feature>
<dbReference type="CDD" id="cd12906">
    <property type="entry name" value="SPRY_SOCS1-2-4"/>
    <property type="match status" value="1"/>
</dbReference>
<keyword evidence="3" id="KW-0963">Cytoplasm</keyword>
<dbReference type="InterPro" id="IPR003877">
    <property type="entry name" value="SPRY_dom"/>
</dbReference>
<evidence type="ECO:0000259" key="4">
    <source>
        <dbReference type="PROSITE" id="PS50225"/>
    </source>
</evidence>
<dbReference type="EMBL" id="BT077027">
    <property type="protein sequence ID" value="ACO11451.1"/>
    <property type="molecule type" value="mRNA"/>
</dbReference>
<dbReference type="Gene3D" id="1.10.750.20">
    <property type="entry name" value="SOCS box"/>
    <property type="match status" value="1"/>
</dbReference>
<dbReference type="Pfam" id="PF00622">
    <property type="entry name" value="SPRY"/>
    <property type="match status" value="1"/>
</dbReference>